<feature type="domain" description="Protein CR006 P-loop" evidence="3">
    <location>
        <begin position="11"/>
        <end position="727"/>
    </location>
</feature>
<dbReference type="GO" id="GO:0009432">
    <property type="term" value="P:SOS response"/>
    <property type="evidence" value="ECO:0007669"/>
    <property type="project" value="UniProtKB-KW"/>
</dbReference>
<dbReference type="Proteomes" id="UP000584931">
    <property type="component" value="Unassembled WGS sequence"/>
</dbReference>
<accession>A0A7Z0BLD2</accession>
<comment type="caution">
    <text evidence="4">The sequence shown here is derived from an EMBL/GenBank/DDBJ whole genome shotgun (WGS) entry which is preliminary data.</text>
</comment>
<evidence type="ECO:0000313" key="5">
    <source>
        <dbReference type="Proteomes" id="UP000584931"/>
    </source>
</evidence>
<keyword evidence="1" id="KW-0742">SOS response</keyword>
<dbReference type="SUPFAM" id="SSF52540">
    <property type="entry name" value="P-loop containing nucleoside triphosphate hydrolases"/>
    <property type="match status" value="1"/>
</dbReference>
<keyword evidence="2" id="KW-0175">Coiled coil</keyword>
<proteinExistence type="predicted"/>
<dbReference type="InterPro" id="IPR026866">
    <property type="entry name" value="CR006_AAA"/>
</dbReference>
<organism evidence="4 5">
    <name type="scientific">Nocardiopsis sinuspersici</name>
    <dbReference type="NCBI Taxonomy" id="501010"/>
    <lineage>
        <taxon>Bacteria</taxon>
        <taxon>Bacillati</taxon>
        <taxon>Actinomycetota</taxon>
        <taxon>Actinomycetes</taxon>
        <taxon>Streptosporangiales</taxon>
        <taxon>Nocardiopsidaceae</taxon>
        <taxon>Nocardiopsis</taxon>
    </lineage>
</organism>
<dbReference type="RefSeq" id="WP_179811716.1">
    <property type="nucleotide sequence ID" value="NZ_JACCHL010000001.1"/>
</dbReference>
<dbReference type="GO" id="GO:0000731">
    <property type="term" value="P:DNA synthesis involved in DNA repair"/>
    <property type="evidence" value="ECO:0007669"/>
    <property type="project" value="TreeGrafter"/>
</dbReference>
<dbReference type="Gene3D" id="3.40.50.300">
    <property type="entry name" value="P-loop containing nucleotide triphosphate hydrolases"/>
    <property type="match status" value="1"/>
</dbReference>
<protein>
    <submittedName>
        <fullName evidence="4">Wobble nucleotide-excising tRNase</fullName>
    </submittedName>
</protein>
<dbReference type="PANTHER" id="PTHR32182:SF22">
    <property type="entry name" value="ATP-DEPENDENT ENDONUCLEASE, OLD FAMILY-RELATED"/>
    <property type="match status" value="1"/>
</dbReference>
<dbReference type="EMBL" id="JACCHL010000001">
    <property type="protein sequence ID" value="NYH55743.1"/>
    <property type="molecule type" value="Genomic_DNA"/>
</dbReference>
<feature type="coiled-coil region" evidence="2">
    <location>
        <begin position="127"/>
        <end position="161"/>
    </location>
</feature>
<dbReference type="InterPro" id="IPR027417">
    <property type="entry name" value="P-loop_NTPase"/>
</dbReference>
<evidence type="ECO:0000256" key="2">
    <source>
        <dbReference type="SAM" id="Coils"/>
    </source>
</evidence>
<evidence type="ECO:0000259" key="3">
    <source>
        <dbReference type="Pfam" id="PF13166"/>
    </source>
</evidence>
<dbReference type="AlphaFoldDB" id="A0A7Z0BLD2"/>
<dbReference type="GO" id="GO:0006302">
    <property type="term" value="P:double-strand break repair"/>
    <property type="evidence" value="ECO:0007669"/>
    <property type="project" value="TreeGrafter"/>
</dbReference>
<gene>
    <name evidence="4" type="ORF">HNR06_005332</name>
</gene>
<name>A0A7Z0BLD2_9ACTN</name>
<evidence type="ECO:0000256" key="1">
    <source>
        <dbReference type="ARBA" id="ARBA00023236"/>
    </source>
</evidence>
<dbReference type="Pfam" id="PF13166">
    <property type="entry name" value="AAA_13"/>
    <property type="match status" value="1"/>
</dbReference>
<evidence type="ECO:0000313" key="4">
    <source>
        <dbReference type="EMBL" id="NYH55743.1"/>
    </source>
</evidence>
<dbReference type="PANTHER" id="PTHR32182">
    <property type="entry name" value="DNA REPLICATION AND REPAIR PROTEIN RECF"/>
    <property type="match status" value="1"/>
</dbReference>
<keyword evidence="1" id="KW-0227">DNA damage</keyword>
<sequence length="774" mass="88324">MIRRITHVANFRSYQGWKEHPDAVDFQRLNLVYAPNGTGKSTLATLLSGVPEDPEWSHGMKSVIETDLDGKTREKVNSADHWIWENIRLFSADYVRRNLRFDVEDSDTGAPALMYLGEPGIELKERREEAQRRIEELGPQIKDLQKRRNREQRKREELCRDVGRRANKELFSANDRFSRAFNRSQVEKALEGPRATLEDLDRCEEQDHALIHGPAWKPVGVAGSADPSIRELHGRLTGLLSRTVRSEVIAHLAADQAHSDWVRGGLALHADRDTCLFCESPVGEERRRRLERHFDESYTRLQGDIGALEQEIGRLRQRFGGLPAELPAGEQLFEHFRERYGDAVKKVRSGIDDLLLSLDRFEQALGKKKGAMFTALAVPADVETLTVDLGELHGILEEHDRSTRTRDLDRSLAAEREFQRMLHGIEETWRDHRSQEESLGTEIKNLQGSLTECQEVLRETPPEGPDPHHFLSLLNLDIRSLLRHGELTFDYEDGHYQVMRSGNPARNLSEGEKTAIALLYFLQSLMERGRELKQTIVVVDDPVSSLDDHLMFGVYSTLATRLEPGKLCRQLFVLTHSTQFLRLWSRDLLRGTPDARRAHATLHFMKSVERPGRDGSGAVRQPVLYPVDLESPVATLLGAEYLLLFHRAAWDLLEATQGTCVDADIRLATSTPNDARRLLEYFLQFKAPKQATDLTGAVKYVLRKDLVRADRLVKFLHPHCHSTFGEGDGQILDFRGREIISDVFALMRECDRDHFEGVCHRLGLTEYMDRLVSV</sequence>
<reference evidence="4 5" key="1">
    <citation type="submission" date="2020-07" db="EMBL/GenBank/DDBJ databases">
        <title>Sequencing the genomes of 1000 actinobacteria strains.</title>
        <authorList>
            <person name="Klenk H.-P."/>
        </authorList>
    </citation>
    <scope>NUCLEOTIDE SEQUENCE [LARGE SCALE GENOMIC DNA]</scope>
    <source>
        <strain evidence="4 5">DSM 45278</strain>
    </source>
</reference>